<dbReference type="Pfam" id="PF02518">
    <property type="entry name" value="HATPase_c"/>
    <property type="match status" value="1"/>
</dbReference>
<dbReference type="PANTHER" id="PTHR43065">
    <property type="entry name" value="SENSOR HISTIDINE KINASE"/>
    <property type="match status" value="1"/>
</dbReference>
<dbReference type="InterPro" id="IPR001610">
    <property type="entry name" value="PAC"/>
</dbReference>
<feature type="transmembrane region" description="Helical" evidence="9">
    <location>
        <begin position="46"/>
        <end position="67"/>
    </location>
</feature>
<name>A0A8J6N8N4_9BACT</name>
<evidence type="ECO:0000313" key="12">
    <source>
        <dbReference type="EMBL" id="MBC8316651.1"/>
    </source>
</evidence>
<dbReference type="InterPro" id="IPR036097">
    <property type="entry name" value="HisK_dim/P_sf"/>
</dbReference>
<dbReference type="InterPro" id="IPR000700">
    <property type="entry name" value="PAS-assoc_C"/>
</dbReference>
<dbReference type="Gene3D" id="3.30.450.20">
    <property type="entry name" value="PAS domain"/>
    <property type="match status" value="1"/>
</dbReference>
<dbReference type="Gene3D" id="1.10.287.130">
    <property type="match status" value="1"/>
</dbReference>
<comment type="catalytic activity">
    <reaction evidence="1">
        <text>ATP + protein L-histidine = ADP + protein N-phospho-L-histidine.</text>
        <dbReference type="EC" id="2.7.13.3"/>
    </reaction>
</comment>
<dbReference type="SUPFAM" id="SSF55785">
    <property type="entry name" value="PYP-like sensor domain (PAS domain)"/>
    <property type="match status" value="1"/>
</dbReference>
<evidence type="ECO:0000256" key="2">
    <source>
        <dbReference type="ARBA" id="ARBA00012438"/>
    </source>
</evidence>
<evidence type="ECO:0000259" key="11">
    <source>
        <dbReference type="PROSITE" id="PS50113"/>
    </source>
</evidence>
<gene>
    <name evidence="12" type="ORF">H8E41_02010</name>
</gene>
<proteinExistence type="predicted"/>
<keyword evidence="5" id="KW-0547">Nucleotide-binding</keyword>
<reference evidence="12 13" key="1">
    <citation type="submission" date="2020-08" db="EMBL/GenBank/DDBJ databases">
        <title>Bridging the membrane lipid divide: bacteria of the FCB group superphylum have the potential to synthesize archaeal ether lipids.</title>
        <authorList>
            <person name="Villanueva L."/>
            <person name="Von Meijenfeldt F.A.B."/>
            <person name="Westbye A.B."/>
            <person name="Yadav S."/>
            <person name="Hopmans E.C."/>
            <person name="Dutilh B.E."/>
            <person name="Sinninghe Damste J.S."/>
        </authorList>
    </citation>
    <scope>NUCLEOTIDE SEQUENCE [LARGE SCALE GENOMIC DNA]</scope>
    <source>
        <strain evidence="12">NIOZ-UU47</strain>
    </source>
</reference>
<dbReference type="SUPFAM" id="SSF47384">
    <property type="entry name" value="Homodimeric domain of signal transducing histidine kinase"/>
    <property type="match status" value="1"/>
</dbReference>
<dbReference type="PROSITE" id="PS50113">
    <property type="entry name" value="PAC"/>
    <property type="match status" value="1"/>
</dbReference>
<dbReference type="Gene3D" id="3.30.565.10">
    <property type="entry name" value="Histidine kinase-like ATPase, C-terminal domain"/>
    <property type="match status" value="1"/>
</dbReference>
<dbReference type="GO" id="GO:0005524">
    <property type="term" value="F:ATP binding"/>
    <property type="evidence" value="ECO:0007669"/>
    <property type="project" value="UniProtKB-KW"/>
</dbReference>
<sequence length="518" mass="58164">MNSLPLYPTTLADIIGSLMIIILSFLSLRYAYLLTRKQPENFIWGFLYYLSIALAFFAISRAVGHIVKQFLLIFDNKAIWAHISPFSGGFNSLMMIFVSAVTIYYHKGVEVFRIVESNARKLEIANRQRINAANEMMRLNLHLEEMVEERTAELSQSEKKFRQFFENSKDMVYFCSNGGLISDINDSGLHMMGYDTLPEHLNIHSFFKNDDALEAYLLSLHKNGFVRDFEVEMEKKDGSVCHVLLTANAIRNEHGQMIGCEGIAKDMTKLKTMTDQLVSQEKMASVGQLAAGVAHEINTPLGIILGYAQLMQDDFPKESEEKQNLIVIERQAKACRKIVADLLKFSRQSGGFKQDLDLNEVVNEVLAVTEHILDIDHIQVNKILAETLPLVPGDAGKIRQVFFNIINNAHQAMENGGSLTITTSYLAEEKMIDCMVRDTGPGIPPEVKGRIFDPFFTTKRVGKGTGLGLSVSYGIIQEHDGRITVDSPANKEDGTGTAFHVLLPVCRKETQNIDKEEK</sequence>
<dbReference type="InterPro" id="IPR004358">
    <property type="entry name" value="Sig_transdc_His_kin-like_C"/>
</dbReference>
<organism evidence="12 13">
    <name type="scientific">Candidatus Desulfobia pelagia</name>
    <dbReference type="NCBI Taxonomy" id="2841692"/>
    <lineage>
        <taxon>Bacteria</taxon>
        <taxon>Pseudomonadati</taxon>
        <taxon>Thermodesulfobacteriota</taxon>
        <taxon>Desulfobulbia</taxon>
        <taxon>Desulfobulbales</taxon>
        <taxon>Desulfobulbaceae</taxon>
        <taxon>Candidatus Desulfobia</taxon>
    </lineage>
</organism>
<keyword evidence="9" id="KW-0812">Transmembrane</keyword>
<keyword evidence="9" id="KW-1133">Transmembrane helix</keyword>
<dbReference type="InterPro" id="IPR000014">
    <property type="entry name" value="PAS"/>
</dbReference>
<dbReference type="Pfam" id="PF00512">
    <property type="entry name" value="HisKA"/>
    <property type="match status" value="1"/>
</dbReference>
<dbReference type="NCBIfam" id="TIGR00229">
    <property type="entry name" value="sensory_box"/>
    <property type="match status" value="1"/>
</dbReference>
<dbReference type="InterPro" id="IPR036890">
    <property type="entry name" value="HATPase_C_sf"/>
</dbReference>
<dbReference type="PRINTS" id="PR00344">
    <property type="entry name" value="BCTRLSENSOR"/>
</dbReference>
<dbReference type="GO" id="GO:0000155">
    <property type="term" value="F:phosphorelay sensor kinase activity"/>
    <property type="evidence" value="ECO:0007669"/>
    <property type="project" value="InterPro"/>
</dbReference>
<protein>
    <recommendedName>
        <fullName evidence="2">histidine kinase</fullName>
        <ecNumber evidence="2">2.7.13.3</ecNumber>
    </recommendedName>
</protein>
<evidence type="ECO:0000256" key="3">
    <source>
        <dbReference type="ARBA" id="ARBA00022553"/>
    </source>
</evidence>
<dbReference type="SMART" id="SM00388">
    <property type="entry name" value="HisKA"/>
    <property type="match status" value="1"/>
</dbReference>
<evidence type="ECO:0000256" key="5">
    <source>
        <dbReference type="ARBA" id="ARBA00022741"/>
    </source>
</evidence>
<keyword evidence="7" id="KW-0067">ATP-binding</keyword>
<feature type="domain" description="PAC" evidence="11">
    <location>
        <begin position="227"/>
        <end position="279"/>
    </location>
</feature>
<evidence type="ECO:0000256" key="7">
    <source>
        <dbReference type="ARBA" id="ARBA00022840"/>
    </source>
</evidence>
<dbReference type="AlphaFoldDB" id="A0A8J6N8N4"/>
<dbReference type="InterPro" id="IPR035965">
    <property type="entry name" value="PAS-like_dom_sf"/>
</dbReference>
<comment type="caution">
    <text evidence="12">The sequence shown here is derived from an EMBL/GenBank/DDBJ whole genome shotgun (WGS) entry which is preliminary data.</text>
</comment>
<evidence type="ECO:0000256" key="4">
    <source>
        <dbReference type="ARBA" id="ARBA00022679"/>
    </source>
</evidence>
<dbReference type="InterPro" id="IPR005467">
    <property type="entry name" value="His_kinase_dom"/>
</dbReference>
<dbReference type="InterPro" id="IPR003594">
    <property type="entry name" value="HATPase_dom"/>
</dbReference>
<keyword evidence="8" id="KW-0902">Two-component regulatory system</keyword>
<keyword evidence="4" id="KW-0808">Transferase</keyword>
<dbReference type="SUPFAM" id="SSF55874">
    <property type="entry name" value="ATPase domain of HSP90 chaperone/DNA topoisomerase II/histidine kinase"/>
    <property type="match status" value="1"/>
</dbReference>
<dbReference type="CDD" id="cd00130">
    <property type="entry name" value="PAS"/>
    <property type="match status" value="1"/>
</dbReference>
<dbReference type="SMART" id="SM00387">
    <property type="entry name" value="HATPase_c"/>
    <property type="match status" value="1"/>
</dbReference>
<feature type="domain" description="Histidine kinase" evidence="10">
    <location>
        <begin position="292"/>
        <end position="507"/>
    </location>
</feature>
<evidence type="ECO:0000259" key="10">
    <source>
        <dbReference type="PROSITE" id="PS50109"/>
    </source>
</evidence>
<evidence type="ECO:0000256" key="6">
    <source>
        <dbReference type="ARBA" id="ARBA00022777"/>
    </source>
</evidence>
<keyword evidence="9" id="KW-0472">Membrane</keyword>
<evidence type="ECO:0000256" key="1">
    <source>
        <dbReference type="ARBA" id="ARBA00000085"/>
    </source>
</evidence>
<feature type="transmembrane region" description="Helical" evidence="9">
    <location>
        <begin position="14"/>
        <end position="34"/>
    </location>
</feature>
<evidence type="ECO:0000256" key="8">
    <source>
        <dbReference type="ARBA" id="ARBA00023012"/>
    </source>
</evidence>
<evidence type="ECO:0000256" key="9">
    <source>
        <dbReference type="SAM" id="Phobius"/>
    </source>
</evidence>
<dbReference type="InterPro" id="IPR003661">
    <property type="entry name" value="HisK_dim/P_dom"/>
</dbReference>
<dbReference type="Pfam" id="PF13426">
    <property type="entry name" value="PAS_9"/>
    <property type="match status" value="1"/>
</dbReference>
<accession>A0A8J6N8N4</accession>
<dbReference type="SMART" id="SM00086">
    <property type="entry name" value="PAC"/>
    <property type="match status" value="1"/>
</dbReference>
<dbReference type="EMBL" id="JACNJZ010000045">
    <property type="protein sequence ID" value="MBC8316651.1"/>
    <property type="molecule type" value="Genomic_DNA"/>
</dbReference>
<dbReference type="PANTHER" id="PTHR43065:SF46">
    <property type="entry name" value="C4-DICARBOXYLATE TRANSPORT SENSOR PROTEIN DCTB"/>
    <property type="match status" value="1"/>
</dbReference>
<keyword evidence="6" id="KW-0418">Kinase</keyword>
<evidence type="ECO:0000313" key="13">
    <source>
        <dbReference type="Proteomes" id="UP000614424"/>
    </source>
</evidence>
<dbReference type="EC" id="2.7.13.3" evidence="2"/>
<dbReference type="CDD" id="cd00082">
    <property type="entry name" value="HisKA"/>
    <property type="match status" value="1"/>
</dbReference>
<keyword evidence="3" id="KW-0597">Phosphoprotein</keyword>
<dbReference type="Proteomes" id="UP000614424">
    <property type="component" value="Unassembled WGS sequence"/>
</dbReference>
<dbReference type="PROSITE" id="PS50109">
    <property type="entry name" value="HIS_KIN"/>
    <property type="match status" value="1"/>
</dbReference>